<dbReference type="STRING" id="1841860.GCA_900157375_04047"/>
<proteinExistence type="predicted"/>
<dbReference type="InterPro" id="IPR012312">
    <property type="entry name" value="Hemerythrin-like"/>
</dbReference>
<dbReference type="RefSeq" id="WP_083743477.1">
    <property type="nucleotide sequence ID" value="NZ_LT721901.1"/>
</dbReference>
<dbReference type="OrthoDB" id="5197650at2"/>
<evidence type="ECO:0000313" key="4">
    <source>
        <dbReference type="Proteomes" id="UP000240988"/>
    </source>
</evidence>
<feature type="domain" description="Hemerythrin-like" evidence="2">
    <location>
        <begin position="9"/>
        <end position="137"/>
    </location>
</feature>
<evidence type="ECO:0000259" key="2">
    <source>
        <dbReference type="Pfam" id="PF01814"/>
    </source>
</evidence>
<keyword evidence="4" id="KW-1185">Reference proteome</keyword>
<dbReference type="CDD" id="cd12108">
    <property type="entry name" value="Hr-like"/>
    <property type="match status" value="1"/>
</dbReference>
<reference evidence="3 4" key="1">
    <citation type="submission" date="2017-01" db="EMBL/GenBank/DDBJ databases">
        <authorList>
            <consortium name="Urmite Genomes"/>
        </authorList>
    </citation>
    <scope>NUCLEOTIDE SEQUENCE [LARGE SCALE GENOMIC DNA]</scope>
    <source>
        <strain evidence="3 4">AB57</strain>
    </source>
</reference>
<evidence type="ECO:0000313" key="3">
    <source>
        <dbReference type="EMBL" id="SPM36204.1"/>
    </source>
</evidence>
<dbReference type="EMBL" id="FUFA01000005">
    <property type="protein sequence ID" value="SPM36204.1"/>
    <property type="molecule type" value="Genomic_DNA"/>
</dbReference>
<feature type="region of interest" description="Disordered" evidence="1">
    <location>
        <begin position="210"/>
        <end position="237"/>
    </location>
</feature>
<organism evidence="3 4">
    <name type="scientific">Mycobacterium rhizamassiliense</name>
    <dbReference type="NCBI Taxonomy" id="1841860"/>
    <lineage>
        <taxon>Bacteria</taxon>
        <taxon>Bacillati</taxon>
        <taxon>Actinomycetota</taxon>
        <taxon>Actinomycetes</taxon>
        <taxon>Mycobacteriales</taxon>
        <taxon>Mycobacteriaceae</taxon>
        <taxon>Mycobacterium</taxon>
    </lineage>
</organism>
<protein>
    <recommendedName>
        <fullName evidence="2">Hemerythrin-like domain-containing protein</fullName>
    </recommendedName>
</protein>
<evidence type="ECO:0000256" key="1">
    <source>
        <dbReference type="SAM" id="MobiDB-lite"/>
    </source>
</evidence>
<accession>A0A2U3NXI4</accession>
<dbReference type="AlphaFoldDB" id="A0A2U3NXI4"/>
<dbReference type="Proteomes" id="UP000240988">
    <property type="component" value="Unassembled WGS sequence"/>
</dbReference>
<dbReference type="Gene3D" id="1.20.120.520">
    <property type="entry name" value="nmb1532 protein domain like"/>
    <property type="match status" value="1"/>
</dbReference>
<name>A0A2U3NXI4_9MYCO</name>
<sequence length="237" mass="26365">MADVEEMCLVHTMLRREFSLLPVLIRGADQDDAKRRALIGAHAQLLCQLLHTHHEGEDLVLWPLLLERAAVEATEIVLIMGEQHDAIAAAHNEAVHRLGDWCRFGRDGERLATVLDDLVQVLTEHTALEEQAVLPLAARHVTAAEWAQMGQHGMDTFQKRLLPLAFGMLMYEGDPAVMRRTLSNVPMPARLLMPIVAPRTFKRHARRVYGTSTPPTVTAYPNPQPTTDANPATQGDS</sequence>
<gene>
    <name evidence="3" type="ORF">MRAB57_4044</name>
</gene>
<dbReference type="Pfam" id="PF01814">
    <property type="entry name" value="Hemerythrin"/>
    <property type="match status" value="1"/>
</dbReference>